<name>A0A8K0P7D4_LADFU</name>
<dbReference type="GO" id="GO:0042302">
    <property type="term" value="F:structural constituent of cuticle"/>
    <property type="evidence" value="ECO:0007669"/>
    <property type="project" value="UniProtKB-UniRule"/>
</dbReference>
<evidence type="ECO:0000256" key="1">
    <source>
        <dbReference type="ARBA" id="ARBA00022460"/>
    </source>
</evidence>
<protein>
    <submittedName>
        <fullName evidence="3">Uncharacterized protein</fullName>
    </submittedName>
</protein>
<dbReference type="PRINTS" id="PR00947">
    <property type="entry name" value="CUTICLE"/>
</dbReference>
<gene>
    <name evidence="3" type="ORF">J437_LFUL013935</name>
</gene>
<keyword evidence="4" id="KW-1185">Reference proteome</keyword>
<evidence type="ECO:0000313" key="3">
    <source>
        <dbReference type="EMBL" id="KAG8235852.1"/>
    </source>
</evidence>
<comment type="caution">
    <text evidence="3">The sequence shown here is derived from an EMBL/GenBank/DDBJ whole genome shotgun (WGS) entry which is preliminary data.</text>
</comment>
<dbReference type="PANTHER" id="PTHR12236:SF95">
    <property type="entry name" value="CUTICULAR PROTEIN 76BD, ISOFORM C-RELATED"/>
    <property type="match status" value="1"/>
</dbReference>
<dbReference type="GO" id="GO:0005615">
    <property type="term" value="C:extracellular space"/>
    <property type="evidence" value="ECO:0007669"/>
    <property type="project" value="TreeGrafter"/>
</dbReference>
<dbReference type="OrthoDB" id="6427684at2759"/>
<dbReference type="PROSITE" id="PS00233">
    <property type="entry name" value="CHIT_BIND_RR_1"/>
    <property type="match status" value="1"/>
</dbReference>
<dbReference type="Pfam" id="PF00379">
    <property type="entry name" value="Chitin_bind_4"/>
    <property type="match status" value="1"/>
</dbReference>
<organism evidence="3 4">
    <name type="scientific">Ladona fulva</name>
    <name type="common">Scarce chaser dragonfly</name>
    <name type="synonym">Libellula fulva</name>
    <dbReference type="NCBI Taxonomy" id="123851"/>
    <lineage>
        <taxon>Eukaryota</taxon>
        <taxon>Metazoa</taxon>
        <taxon>Ecdysozoa</taxon>
        <taxon>Arthropoda</taxon>
        <taxon>Hexapoda</taxon>
        <taxon>Insecta</taxon>
        <taxon>Pterygota</taxon>
        <taxon>Palaeoptera</taxon>
        <taxon>Odonata</taxon>
        <taxon>Epiprocta</taxon>
        <taxon>Anisoptera</taxon>
        <taxon>Libelluloidea</taxon>
        <taxon>Libellulidae</taxon>
        <taxon>Ladona</taxon>
    </lineage>
</organism>
<sequence length="108" mass="11924">MNIDGENFLIRRNDHPRYAFEYSVNDPHTGDIKHQHEQRDGDVVTGSYSLVEPDGSVRTVDYAADWASGFHATVRKSGPTVHKAVAVQPAVLGPKATFVAKRNTAILH</sequence>
<reference evidence="3" key="1">
    <citation type="submission" date="2013-04" db="EMBL/GenBank/DDBJ databases">
        <authorList>
            <person name="Qu J."/>
            <person name="Murali S.C."/>
            <person name="Bandaranaike D."/>
            <person name="Bellair M."/>
            <person name="Blankenburg K."/>
            <person name="Chao H."/>
            <person name="Dinh H."/>
            <person name="Doddapaneni H."/>
            <person name="Downs B."/>
            <person name="Dugan-Rocha S."/>
            <person name="Elkadiri S."/>
            <person name="Gnanaolivu R.D."/>
            <person name="Hernandez B."/>
            <person name="Javaid M."/>
            <person name="Jayaseelan J.C."/>
            <person name="Lee S."/>
            <person name="Li M."/>
            <person name="Ming W."/>
            <person name="Munidasa M."/>
            <person name="Muniz J."/>
            <person name="Nguyen L."/>
            <person name="Ongeri F."/>
            <person name="Osuji N."/>
            <person name="Pu L.-L."/>
            <person name="Puazo M."/>
            <person name="Qu C."/>
            <person name="Quiroz J."/>
            <person name="Raj R."/>
            <person name="Weissenberger G."/>
            <person name="Xin Y."/>
            <person name="Zou X."/>
            <person name="Han Y."/>
            <person name="Richards S."/>
            <person name="Worley K."/>
            <person name="Muzny D."/>
            <person name="Gibbs R."/>
        </authorList>
    </citation>
    <scope>NUCLEOTIDE SEQUENCE</scope>
    <source>
        <strain evidence="3">Sampled in the wild</strain>
    </source>
</reference>
<accession>A0A8K0P7D4</accession>
<dbReference type="GO" id="GO:0031012">
    <property type="term" value="C:extracellular matrix"/>
    <property type="evidence" value="ECO:0007669"/>
    <property type="project" value="TreeGrafter"/>
</dbReference>
<dbReference type="AlphaFoldDB" id="A0A8K0P7D4"/>
<evidence type="ECO:0000256" key="2">
    <source>
        <dbReference type="PROSITE-ProRule" id="PRU00497"/>
    </source>
</evidence>
<dbReference type="PROSITE" id="PS51155">
    <property type="entry name" value="CHIT_BIND_RR_2"/>
    <property type="match status" value="1"/>
</dbReference>
<dbReference type="PANTHER" id="PTHR12236">
    <property type="entry name" value="STRUCTURAL CONTITUENT OF CUTICLE"/>
    <property type="match status" value="1"/>
</dbReference>
<dbReference type="InterPro" id="IPR031311">
    <property type="entry name" value="CHIT_BIND_RR_consensus"/>
</dbReference>
<reference evidence="3" key="2">
    <citation type="submission" date="2017-10" db="EMBL/GenBank/DDBJ databases">
        <title>Ladona fulva Genome sequencing and assembly.</title>
        <authorList>
            <person name="Murali S."/>
            <person name="Richards S."/>
            <person name="Bandaranaike D."/>
            <person name="Bellair M."/>
            <person name="Blankenburg K."/>
            <person name="Chao H."/>
            <person name="Dinh H."/>
            <person name="Doddapaneni H."/>
            <person name="Dugan-Rocha S."/>
            <person name="Elkadiri S."/>
            <person name="Gnanaolivu R."/>
            <person name="Hernandez B."/>
            <person name="Skinner E."/>
            <person name="Javaid M."/>
            <person name="Lee S."/>
            <person name="Li M."/>
            <person name="Ming W."/>
            <person name="Munidasa M."/>
            <person name="Muniz J."/>
            <person name="Nguyen L."/>
            <person name="Hughes D."/>
            <person name="Osuji N."/>
            <person name="Pu L.-L."/>
            <person name="Puazo M."/>
            <person name="Qu C."/>
            <person name="Quiroz J."/>
            <person name="Raj R."/>
            <person name="Weissenberger G."/>
            <person name="Xin Y."/>
            <person name="Zou X."/>
            <person name="Han Y."/>
            <person name="Worley K."/>
            <person name="Muzny D."/>
            <person name="Gibbs R."/>
        </authorList>
    </citation>
    <scope>NUCLEOTIDE SEQUENCE</scope>
    <source>
        <strain evidence="3">Sampled in the wild</strain>
    </source>
</reference>
<proteinExistence type="predicted"/>
<dbReference type="InterPro" id="IPR000618">
    <property type="entry name" value="Insect_cuticle"/>
</dbReference>
<keyword evidence="1 2" id="KW-0193">Cuticle</keyword>
<dbReference type="Proteomes" id="UP000792457">
    <property type="component" value="Unassembled WGS sequence"/>
</dbReference>
<dbReference type="InterPro" id="IPR051217">
    <property type="entry name" value="Insect_Cuticle_Struc_Prot"/>
</dbReference>
<dbReference type="EMBL" id="KZ308960">
    <property type="protein sequence ID" value="KAG8235852.1"/>
    <property type="molecule type" value="Genomic_DNA"/>
</dbReference>
<evidence type="ECO:0000313" key="4">
    <source>
        <dbReference type="Proteomes" id="UP000792457"/>
    </source>
</evidence>